<sequence>MAVALARVTYLLAIGRGRLIDSRRGPITVPVYLGDSVQWTQRVDLFSDDHLLIPTGTGSTLFEDELRFPDHLLADAGRFDRLISELASLASKSRAPGTVPSLATLFKRLAVAETDQRAIRESFEVLCRLQDEGRDHIWSYYIRNLVRPVWLSRIENRVDILVGNPPWLSFRHMPTDMQVVFREMSEARGLWHGNVVATQQDLSGLFVARAAQQYLKVGGAFAFVLPNAVLDRGYFAGFRSGKYFDPAEPTTVTFTGSWDLRRLRPHFFPRGGAVVFGRRTDNAARVLTAETTRWTGILPRGAHRWEDVRSFVKRESALLVRDDDTAKAPSPYAARFSNGATIFPRVLFFVEPQPASPLGFGAGRLAIRSARSSTEKPPWKNLPALEGVVETEFVRPVLLGESIIPYRVLPAREAVLPIQGNKLLEGDSARLALYPGMAEWWQRAERLWEQHRSSDRLTLLEQLDFRRKLTIQLPGTPLRVVYGKAGMHVAAALVENPNMIIDHKLYWSTVSSYDEALYLCAILNCPALTQLVRPLMSYGKDERDIDKHLWKLQIPLYDSGNDAHVRLAALGQIEAASVAQLELDESKNFVKLRKVVREALSQMSYAREIDELVSELLDH</sequence>
<name>A0A1G9LSN7_9ACTN</name>
<organism evidence="3 4">
    <name type="scientific">Nonomuraea jiangxiensis</name>
    <dbReference type="NCBI Taxonomy" id="633440"/>
    <lineage>
        <taxon>Bacteria</taxon>
        <taxon>Bacillati</taxon>
        <taxon>Actinomycetota</taxon>
        <taxon>Actinomycetes</taxon>
        <taxon>Streptosporangiales</taxon>
        <taxon>Streptosporangiaceae</taxon>
        <taxon>Nonomuraea</taxon>
    </lineage>
</organism>
<dbReference type="Proteomes" id="UP000199202">
    <property type="component" value="Unassembled WGS sequence"/>
</dbReference>
<evidence type="ECO:0000313" key="3">
    <source>
        <dbReference type="EMBL" id="SDL64747.1"/>
    </source>
</evidence>
<dbReference type="Gene3D" id="3.40.50.150">
    <property type="entry name" value="Vaccinia Virus protein VP39"/>
    <property type="match status" value="1"/>
</dbReference>
<gene>
    <name evidence="3" type="ORF">SAMN05421869_12898</name>
</gene>
<evidence type="ECO:0000256" key="1">
    <source>
        <dbReference type="ARBA" id="ARBA00022603"/>
    </source>
</evidence>
<reference evidence="3 4" key="1">
    <citation type="submission" date="2016-10" db="EMBL/GenBank/DDBJ databases">
        <authorList>
            <person name="de Groot N.N."/>
        </authorList>
    </citation>
    <scope>NUCLEOTIDE SEQUENCE [LARGE SCALE GENOMIC DNA]</scope>
    <source>
        <strain evidence="3 4">CGMCC 4.6533</strain>
    </source>
</reference>
<dbReference type="PROSITE" id="PS00092">
    <property type="entry name" value="N6_MTASE"/>
    <property type="match status" value="1"/>
</dbReference>
<dbReference type="InterPro" id="IPR029063">
    <property type="entry name" value="SAM-dependent_MTases_sf"/>
</dbReference>
<proteinExistence type="predicted"/>
<evidence type="ECO:0008006" key="5">
    <source>
        <dbReference type="Google" id="ProtNLM"/>
    </source>
</evidence>
<keyword evidence="1" id="KW-0489">Methyltransferase</keyword>
<dbReference type="InterPro" id="IPR050953">
    <property type="entry name" value="N4_N6_ade-DNA_methylase"/>
</dbReference>
<dbReference type="GO" id="GO:0003676">
    <property type="term" value="F:nucleic acid binding"/>
    <property type="evidence" value="ECO:0007669"/>
    <property type="project" value="InterPro"/>
</dbReference>
<dbReference type="AlphaFoldDB" id="A0A1G9LSN7"/>
<dbReference type="GO" id="GO:0032259">
    <property type="term" value="P:methylation"/>
    <property type="evidence" value="ECO:0007669"/>
    <property type="project" value="UniProtKB-KW"/>
</dbReference>
<keyword evidence="4" id="KW-1185">Reference proteome</keyword>
<dbReference type="SUPFAM" id="SSF53335">
    <property type="entry name" value="S-adenosyl-L-methionine-dependent methyltransferases"/>
    <property type="match status" value="1"/>
</dbReference>
<dbReference type="InterPro" id="IPR002052">
    <property type="entry name" value="DNA_methylase_N6_adenine_CS"/>
</dbReference>
<accession>A0A1G9LSN7</accession>
<protein>
    <recommendedName>
        <fullName evidence="5">Site-specific DNA-methyltransferase (adenine-specific)</fullName>
    </recommendedName>
</protein>
<dbReference type="PANTHER" id="PTHR33841:SF4">
    <property type="entry name" value="RESTRICTION MODIFICATION SYSTEM DNA SPECIFICITY DOMAIN"/>
    <property type="match status" value="1"/>
</dbReference>
<dbReference type="EMBL" id="FNDJ01000028">
    <property type="protein sequence ID" value="SDL64747.1"/>
    <property type="molecule type" value="Genomic_DNA"/>
</dbReference>
<evidence type="ECO:0000256" key="2">
    <source>
        <dbReference type="ARBA" id="ARBA00022679"/>
    </source>
</evidence>
<dbReference type="GO" id="GO:0009007">
    <property type="term" value="F:site-specific DNA-methyltransferase (adenine-specific) activity"/>
    <property type="evidence" value="ECO:0007669"/>
    <property type="project" value="UniProtKB-EC"/>
</dbReference>
<dbReference type="PANTHER" id="PTHR33841">
    <property type="entry name" value="DNA METHYLTRANSFERASE YEEA-RELATED"/>
    <property type="match status" value="1"/>
</dbReference>
<keyword evidence="2" id="KW-0808">Transferase</keyword>
<dbReference type="STRING" id="633440.SAMN05421869_12898"/>
<evidence type="ECO:0000313" key="4">
    <source>
        <dbReference type="Proteomes" id="UP000199202"/>
    </source>
</evidence>